<comment type="caution">
    <text evidence="1">The sequence shown here is derived from an EMBL/GenBank/DDBJ whole genome shotgun (WGS) entry which is preliminary data.</text>
</comment>
<gene>
    <name evidence="1" type="ORF">RPERSI_LOCUS13541</name>
</gene>
<dbReference type="Proteomes" id="UP000789920">
    <property type="component" value="Unassembled WGS sequence"/>
</dbReference>
<organism evidence="1 2">
    <name type="scientific">Racocetra persica</name>
    <dbReference type="NCBI Taxonomy" id="160502"/>
    <lineage>
        <taxon>Eukaryota</taxon>
        <taxon>Fungi</taxon>
        <taxon>Fungi incertae sedis</taxon>
        <taxon>Mucoromycota</taxon>
        <taxon>Glomeromycotina</taxon>
        <taxon>Glomeromycetes</taxon>
        <taxon>Diversisporales</taxon>
        <taxon>Gigasporaceae</taxon>
        <taxon>Racocetra</taxon>
    </lineage>
</organism>
<sequence length="62" mass="7390">MKVENLSESIDVKENRNNRVQVLEYHQKSADEKILVVQDADITNKDEKEIFKKNSEHIEYKE</sequence>
<keyword evidence="2" id="KW-1185">Reference proteome</keyword>
<reference evidence="1" key="1">
    <citation type="submission" date="2021-06" db="EMBL/GenBank/DDBJ databases">
        <authorList>
            <person name="Kallberg Y."/>
            <person name="Tangrot J."/>
            <person name="Rosling A."/>
        </authorList>
    </citation>
    <scope>NUCLEOTIDE SEQUENCE</scope>
    <source>
        <strain evidence="1">MA461A</strain>
    </source>
</reference>
<dbReference type="EMBL" id="CAJVQC010030170">
    <property type="protein sequence ID" value="CAG8744797.1"/>
    <property type="molecule type" value="Genomic_DNA"/>
</dbReference>
<evidence type="ECO:0000313" key="1">
    <source>
        <dbReference type="EMBL" id="CAG8744797.1"/>
    </source>
</evidence>
<protein>
    <submittedName>
        <fullName evidence="1">9925_t:CDS:1</fullName>
    </submittedName>
</protein>
<name>A0ACA9QBP5_9GLOM</name>
<proteinExistence type="predicted"/>
<accession>A0ACA9QBP5</accession>
<evidence type="ECO:0000313" key="2">
    <source>
        <dbReference type="Proteomes" id="UP000789920"/>
    </source>
</evidence>